<evidence type="ECO:0000313" key="2">
    <source>
        <dbReference type="Proteomes" id="UP001596368"/>
    </source>
</evidence>
<reference evidence="1 2" key="1">
    <citation type="journal article" date="2019" name="Int. J. Syst. Evol. Microbiol.">
        <title>The Global Catalogue of Microorganisms (GCM) 10K type strain sequencing project: providing services to taxonomists for standard genome sequencing and annotation.</title>
        <authorList>
            <consortium name="The Broad Institute Genomics Platform"/>
            <consortium name="The Broad Institute Genome Sequencing Center for Infectious Disease"/>
            <person name="Wu L."/>
            <person name="Ma J."/>
        </authorList>
    </citation>
    <scope>NUCLEOTIDE SEQUENCE [LARGE SCALE GENOMIC DNA]</scope>
    <source>
        <strain evidence="1 2">DT92</strain>
    </source>
</reference>
<dbReference type="EMBL" id="JBHSZG010000001">
    <property type="protein sequence ID" value="MFC7136675.1"/>
    <property type="molecule type" value="Genomic_DNA"/>
</dbReference>
<dbReference type="RefSeq" id="WP_432765044.1">
    <property type="nucleotide sequence ID" value="NZ_CP126156.1"/>
</dbReference>
<proteinExistence type="predicted"/>
<name>A0ABD5XUG2_9EURY</name>
<evidence type="ECO:0008006" key="3">
    <source>
        <dbReference type="Google" id="ProtNLM"/>
    </source>
</evidence>
<evidence type="ECO:0000313" key="1">
    <source>
        <dbReference type="EMBL" id="MFC7136675.1"/>
    </source>
</evidence>
<keyword evidence="2" id="KW-1185">Reference proteome</keyword>
<accession>A0ABD5XUG2</accession>
<dbReference type="AlphaFoldDB" id="A0ABD5XUG2"/>
<dbReference type="InterPro" id="IPR055708">
    <property type="entry name" value="DUF7284"/>
</dbReference>
<dbReference type="Proteomes" id="UP001596368">
    <property type="component" value="Unassembled WGS sequence"/>
</dbReference>
<organism evidence="1 2">
    <name type="scientific">Halobaculum litoreum</name>
    <dbReference type="NCBI Taxonomy" id="3031998"/>
    <lineage>
        <taxon>Archaea</taxon>
        <taxon>Methanobacteriati</taxon>
        <taxon>Methanobacteriota</taxon>
        <taxon>Stenosarchaea group</taxon>
        <taxon>Halobacteria</taxon>
        <taxon>Halobacteriales</taxon>
        <taxon>Haloferacaceae</taxon>
        <taxon>Halobaculum</taxon>
    </lineage>
</organism>
<sequence>MTGSLLDVCLALLLVSAAAVTVVDVDTGGGHTGVETDDRAGGAADTLLATTATIGYSVGPSDDPSSPEAERVAHATLAEHLARAAVRSATVEGTRLSSTPDDYLRAVRGRVARTLGPRTSVRVRWRPLRGVGVAGGVRVGPRPPAATPISATHVTVPVGRALDGGGTRTAAATTVEVLFPPERIAAAARGDTPSTAAVVDRYRRAGESLGVDAVTPLERGGPERANRVLADALAARTTEARGSTAAAGREHTPRRVVIVVRTWEP</sequence>
<comment type="caution">
    <text evidence="1">The sequence shown here is derived from an EMBL/GenBank/DDBJ whole genome shotgun (WGS) entry which is preliminary data.</text>
</comment>
<dbReference type="GeneID" id="81121589"/>
<dbReference type="Pfam" id="PF23955">
    <property type="entry name" value="DUF7284"/>
    <property type="match status" value="1"/>
</dbReference>
<gene>
    <name evidence="1" type="ORF">ACFQRB_09535</name>
</gene>
<protein>
    <recommendedName>
        <fullName evidence="3">SIMPL domain-containing protein</fullName>
    </recommendedName>
</protein>